<accession>A0ABX1L0V6</accession>
<reference evidence="4 5" key="1">
    <citation type="submission" date="2020-04" db="EMBL/GenBank/DDBJ databases">
        <title>A novel species of genus Lactobacillus that was isolated from fermented food Zha-chili.</title>
        <authorList>
            <person name="Zhang Z."/>
        </authorList>
    </citation>
    <scope>NUCLEOTIDE SEQUENCE [LARGE SCALE GENOMIC DNA]</scope>
    <source>
        <strain evidence="5">HBUAS51383</strain>
    </source>
</reference>
<dbReference type="InterPro" id="IPR009057">
    <property type="entry name" value="Homeodomain-like_sf"/>
</dbReference>
<dbReference type="PANTHER" id="PTHR43479:SF7">
    <property type="entry name" value="TETR-FAMILY TRANSCRIPTIONAL REGULATOR"/>
    <property type="match status" value="1"/>
</dbReference>
<dbReference type="Gene3D" id="1.10.357.10">
    <property type="entry name" value="Tetracycline Repressor, domain 2"/>
    <property type="match status" value="1"/>
</dbReference>
<evidence type="ECO:0000313" key="4">
    <source>
        <dbReference type="EMBL" id="NLR19504.1"/>
    </source>
</evidence>
<evidence type="ECO:0000313" key="5">
    <source>
        <dbReference type="Proteomes" id="UP000763447"/>
    </source>
</evidence>
<dbReference type="Pfam" id="PF00440">
    <property type="entry name" value="TetR_N"/>
    <property type="match status" value="1"/>
</dbReference>
<dbReference type="Proteomes" id="UP000763447">
    <property type="component" value="Unassembled WGS sequence"/>
</dbReference>
<dbReference type="InterPro" id="IPR001647">
    <property type="entry name" value="HTH_TetR"/>
</dbReference>
<gene>
    <name evidence="4" type="ORF">HC026_11425</name>
</gene>
<dbReference type="PROSITE" id="PS50977">
    <property type="entry name" value="HTH_TETR_2"/>
    <property type="match status" value="1"/>
</dbReference>
<organism evidence="4 5">
    <name type="scientific">Secundilactobacillus angelensis</name>
    <dbReference type="NCBI Taxonomy" id="2722706"/>
    <lineage>
        <taxon>Bacteria</taxon>
        <taxon>Bacillati</taxon>
        <taxon>Bacillota</taxon>
        <taxon>Bacilli</taxon>
        <taxon>Lactobacillales</taxon>
        <taxon>Lactobacillaceae</taxon>
        <taxon>Secundilactobacillus</taxon>
    </lineage>
</organism>
<keyword evidence="1 2" id="KW-0238">DNA-binding</keyword>
<feature type="DNA-binding region" description="H-T-H motif" evidence="2">
    <location>
        <begin position="37"/>
        <end position="56"/>
    </location>
</feature>
<dbReference type="InterPro" id="IPR050624">
    <property type="entry name" value="HTH-type_Tx_Regulator"/>
</dbReference>
<evidence type="ECO:0000256" key="1">
    <source>
        <dbReference type="ARBA" id="ARBA00023125"/>
    </source>
</evidence>
<name>A0ABX1L0V6_9LACO</name>
<comment type="caution">
    <text evidence="4">The sequence shown here is derived from an EMBL/GenBank/DDBJ whole genome shotgun (WGS) entry which is preliminary data.</text>
</comment>
<dbReference type="RefSeq" id="WP_168926060.1">
    <property type="nucleotide sequence ID" value="NZ_JAAXLJ010000028.1"/>
</dbReference>
<proteinExistence type="predicted"/>
<evidence type="ECO:0000259" key="3">
    <source>
        <dbReference type="PROSITE" id="PS50977"/>
    </source>
</evidence>
<dbReference type="SUPFAM" id="SSF46689">
    <property type="entry name" value="Homeodomain-like"/>
    <property type="match status" value="1"/>
</dbReference>
<protein>
    <submittedName>
        <fullName evidence="4">TetR/AcrR family transcriptional regulator</fullName>
    </submittedName>
</protein>
<keyword evidence="5" id="KW-1185">Reference proteome</keyword>
<dbReference type="PANTHER" id="PTHR43479">
    <property type="entry name" value="ACREF/ENVCD OPERON REPRESSOR-RELATED"/>
    <property type="match status" value="1"/>
</dbReference>
<dbReference type="EMBL" id="JAAXLJ010000028">
    <property type="protein sequence ID" value="NLR19504.1"/>
    <property type="molecule type" value="Genomic_DNA"/>
</dbReference>
<evidence type="ECO:0000256" key="2">
    <source>
        <dbReference type="PROSITE-ProRule" id="PRU00335"/>
    </source>
</evidence>
<feature type="domain" description="HTH tetR-type" evidence="3">
    <location>
        <begin position="14"/>
        <end position="74"/>
    </location>
</feature>
<sequence length="194" mass="21781">MASKKSDQPDRRTLKTQRQLKNSMVKLLQSKPIDKITVAELARACDIGRGTFYIHYKDVYDLYDAVVADTINQLRRIFDESYPHDGIEDYAPLAAQLINYVLEHRPLFDALTQHGESLQTLRRITNIFAGYVLDIEHVDKSNQQFATTIEFASSGVIGTIAGLLTQPQPSIDSLIAIISQSLTALRQVAKSMLD</sequence>